<dbReference type="PATRIC" id="fig|1422.18.peg.2540"/>
<evidence type="ECO:0000256" key="9">
    <source>
        <dbReference type="NCBIfam" id="TIGR01229"/>
    </source>
</evidence>
<dbReference type="PROSITE" id="PS51409">
    <property type="entry name" value="ARGINASE_2"/>
    <property type="match status" value="1"/>
</dbReference>
<feature type="binding site" evidence="10">
    <location>
        <position position="267"/>
    </location>
    <ligand>
        <name>Mn(2+)</name>
        <dbReference type="ChEBI" id="CHEBI:29035"/>
        <label>1</label>
    </ligand>
</feature>
<dbReference type="GO" id="GO:0004053">
    <property type="term" value="F:arginase activity"/>
    <property type="evidence" value="ECO:0007669"/>
    <property type="project" value="UniProtKB-UniRule"/>
</dbReference>
<evidence type="ECO:0000256" key="7">
    <source>
        <dbReference type="ARBA" id="ARBA00023211"/>
    </source>
</evidence>
<dbReference type="AlphaFoldDB" id="A0A150MVC6"/>
<evidence type="ECO:0000313" key="15">
    <source>
        <dbReference type="Proteomes" id="UP000075424"/>
    </source>
</evidence>
<dbReference type="PANTHER" id="PTHR43782">
    <property type="entry name" value="ARGINASE"/>
    <property type="match status" value="1"/>
</dbReference>
<dbReference type="GO" id="GO:0030145">
    <property type="term" value="F:manganese ion binding"/>
    <property type="evidence" value="ECO:0007669"/>
    <property type="project" value="TreeGrafter"/>
</dbReference>
<evidence type="ECO:0000256" key="5">
    <source>
        <dbReference type="ARBA" id="ARBA00022723"/>
    </source>
</evidence>
<feature type="binding site" evidence="10">
    <location>
        <position position="163"/>
    </location>
    <ligand>
        <name>Mn(2+)</name>
        <dbReference type="ChEBI" id="CHEBI:29035"/>
        <label>1</label>
    </ligand>
</feature>
<keyword evidence="7 10" id="KW-0464">Manganese</keyword>
<proteinExistence type="inferred from homology"/>
<dbReference type="UniPathway" id="UPA00158">
    <property type="reaction ID" value="UER00270"/>
</dbReference>
<evidence type="ECO:0000256" key="11">
    <source>
        <dbReference type="PROSITE-ProRule" id="PRU00742"/>
    </source>
</evidence>
<evidence type="ECO:0000256" key="10">
    <source>
        <dbReference type="PIRSR" id="PIRSR036979-1"/>
    </source>
</evidence>
<dbReference type="PANTHER" id="PTHR43782:SF3">
    <property type="entry name" value="ARGINASE"/>
    <property type="match status" value="1"/>
</dbReference>
<evidence type="ECO:0000256" key="2">
    <source>
        <dbReference type="ARBA" id="ARBA00012168"/>
    </source>
</evidence>
<comment type="pathway">
    <text evidence="1">Nitrogen metabolism; urea cycle; L-ornithine and urea from L-arginine: step 1/1.</text>
</comment>
<dbReference type="SUPFAM" id="SSF52768">
    <property type="entry name" value="Arginase/deacetylase"/>
    <property type="match status" value="1"/>
</dbReference>
<comment type="similarity">
    <text evidence="11 12">Belongs to the arginase family.</text>
</comment>
<dbReference type="EC" id="3.5.3.1" evidence="2 9"/>
<dbReference type="GO" id="GO:0000050">
    <property type="term" value="P:urea cycle"/>
    <property type="evidence" value="ECO:0007669"/>
    <property type="project" value="UniProtKB-UniPathway"/>
</dbReference>
<dbReference type="InterPro" id="IPR020855">
    <property type="entry name" value="Ureohydrolase_Mn_BS"/>
</dbReference>
<name>A0A150MVC6_GEOSE</name>
<organism evidence="14 15">
    <name type="scientific">Geobacillus stearothermophilus</name>
    <name type="common">Bacillus stearothermophilus</name>
    <dbReference type="NCBI Taxonomy" id="1422"/>
    <lineage>
        <taxon>Bacteria</taxon>
        <taxon>Bacillati</taxon>
        <taxon>Bacillota</taxon>
        <taxon>Bacilli</taxon>
        <taxon>Bacillales</taxon>
        <taxon>Anoxybacillaceae</taxon>
        <taxon>Geobacillus</taxon>
    </lineage>
</organism>
<comment type="caution">
    <text evidence="14">The sequence shown here is derived from an EMBL/GenBank/DDBJ whole genome shotgun (WGS) entry which is preliminary data.</text>
</comment>
<dbReference type="GO" id="GO:0006525">
    <property type="term" value="P:arginine metabolic process"/>
    <property type="evidence" value="ECO:0007669"/>
    <property type="project" value="UniProtKB-KW"/>
</dbReference>
<evidence type="ECO:0000256" key="13">
    <source>
        <dbReference type="RuleBase" id="RU361159"/>
    </source>
</evidence>
<dbReference type="GO" id="GO:0005737">
    <property type="term" value="C:cytoplasm"/>
    <property type="evidence" value="ECO:0007669"/>
    <property type="project" value="TreeGrafter"/>
</dbReference>
<dbReference type="NCBIfam" id="TIGR01229">
    <property type="entry name" value="rocF_arginase"/>
    <property type="match status" value="1"/>
</dbReference>
<keyword evidence="4 13" id="KW-0056">Arginine metabolism</keyword>
<evidence type="ECO:0000256" key="12">
    <source>
        <dbReference type="RuleBase" id="RU003684"/>
    </source>
</evidence>
<protein>
    <recommendedName>
        <fullName evidence="3 9">Arginase</fullName>
        <ecNumber evidence="2 9">3.5.3.1</ecNumber>
    </recommendedName>
</protein>
<dbReference type="InterPro" id="IPR023696">
    <property type="entry name" value="Ureohydrolase_dom_sf"/>
</dbReference>
<dbReference type="Gene3D" id="3.40.800.10">
    <property type="entry name" value="Ureohydrolase domain"/>
    <property type="match status" value="1"/>
</dbReference>
<dbReference type="CDD" id="cd09989">
    <property type="entry name" value="Arginase"/>
    <property type="match status" value="1"/>
</dbReference>
<feature type="binding site" evidence="10">
    <location>
        <position position="140"/>
    </location>
    <ligand>
        <name>Mn(2+)</name>
        <dbReference type="ChEBI" id="CHEBI:29035"/>
        <label>1</label>
    </ligand>
</feature>
<evidence type="ECO:0000313" key="14">
    <source>
        <dbReference type="EMBL" id="KYD28376.1"/>
    </source>
</evidence>
<gene>
    <name evidence="14" type="ORF">B4109_0175</name>
</gene>
<dbReference type="Pfam" id="PF00491">
    <property type="entry name" value="Arginase"/>
    <property type="match status" value="1"/>
</dbReference>
<feature type="binding site" evidence="10">
    <location>
        <position position="269"/>
    </location>
    <ligand>
        <name>Mn(2+)</name>
        <dbReference type="ChEBI" id="CHEBI:29035"/>
        <label>1</label>
    </ligand>
</feature>
<dbReference type="PROSITE" id="PS01053">
    <property type="entry name" value="ARGINASE_1"/>
    <property type="match status" value="1"/>
</dbReference>
<feature type="binding site" evidence="10">
    <location>
        <position position="165"/>
    </location>
    <ligand>
        <name>Mn(2+)</name>
        <dbReference type="ChEBI" id="CHEBI:29035"/>
        <label>1</label>
    </ligand>
</feature>
<dbReference type="InterPro" id="IPR006035">
    <property type="entry name" value="Ureohydrolase"/>
</dbReference>
<dbReference type="EMBL" id="LQYV01000030">
    <property type="protein sequence ID" value="KYD28376.1"/>
    <property type="molecule type" value="Genomic_DNA"/>
</dbReference>
<comment type="catalytic activity">
    <reaction evidence="8 13">
        <text>L-arginine + H2O = urea + L-ornithine</text>
        <dbReference type="Rhea" id="RHEA:20569"/>
        <dbReference type="ChEBI" id="CHEBI:15377"/>
        <dbReference type="ChEBI" id="CHEBI:16199"/>
        <dbReference type="ChEBI" id="CHEBI:32682"/>
        <dbReference type="ChEBI" id="CHEBI:46911"/>
        <dbReference type="EC" id="3.5.3.1"/>
    </reaction>
</comment>
<dbReference type="InterPro" id="IPR014033">
    <property type="entry name" value="Arginase"/>
</dbReference>
<dbReference type="FunFam" id="3.40.800.10:FF:000005">
    <property type="entry name" value="Arginase"/>
    <property type="match status" value="1"/>
</dbReference>
<dbReference type="PRINTS" id="PR00116">
    <property type="entry name" value="ARGINASE"/>
</dbReference>
<keyword evidence="6 12" id="KW-0378">Hydrolase</keyword>
<comment type="cofactor">
    <cofactor evidence="10 13">
        <name>Mn(2+)</name>
        <dbReference type="ChEBI" id="CHEBI:29035"/>
    </cofactor>
    <text evidence="10 13">Binds 2 manganese ions per subunit.</text>
</comment>
<evidence type="ECO:0000256" key="6">
    <source>
        <dbReference type="ARBA" id="ARBA00022801"/>
    </source>
</evidence>
<reference evidence="14 15" key="1">
    <citation type="submission" date="2016-01" db="EMBL/GenBank/DDBJ databases">
        <title>Draft Genome Sequences of Seven Thermophilic Sporeformers Isolated from Foods.</title>
        <authorList>
            <person name="Berendsen E.M."/>
            <person name="Wells-Bennik M.H."/>
            <person name="Krawcyk A.O."/>
            <person name="De Jong A."/>
            <person name="Holsappel S."/>
            <person name="Eijlander R.T."/>
            <person name="Kuipers O.P."/>
        </authorList>
    </citation>
    <scope>NUCLEOTIDE SEQUENCE [LARGE SCALE GENOMIC DNA]</scope>
    <source>
        <strain evidence="14 15">B4109</strain>
    </source>
</reference>
<sequence length="340" mass="37124">MWLSSSLLFCYIGINIQNFVKLSHPLSFLYNKDVTKGVGDSMKPISIIGVPMDLGQTRRGVDMGPSAMRYAGIIERLERLHYDIEDLGDIPIGKADRLHEQGDSWLRNLKAVAEANEKLAAAVDQVVQRGRFPLVLGGDHSIAIGTLAGVAKHYERLGVIWYDAHGDVNTEETSPSGNIHGMPLAASLGFGHPALTQIGGYSPKIKPEHAVLIGVRSLDEGEKKFIREKGIKIYTMHEVDRLGMTRVMEETITYLKERTDGVHLSLDLDGLDPSDAPGVGTPVIGGLTYRESHLAMEMLAEAQIITSAEFVEVNPILDERNKTASVAVALMGSLFGEKLI</sequence>
<evidence type="ECO:0000256" key="4">
    <source>
        <dbReference type="ARBA" id="ARBA00022503"/>
    </source>
</evidence>
<feature type="binding site" evidence="10">
    <location>
        <position position="167"/>
    </location>
    <ligand>
        <name>Mn(2+)</name>
        <dbReference type="ChEBI" id="CHEBI:29035"/>
        <label>1</label>
    </ligand>
</feature>
<evidence type="ECO:0000256" key="8">
    <source>
        <dbReference type="ARBA" id="ARBA00047391"/>
    </source>
</evidence>
<evidence type="ECO:0000256" key="3">
    <source>
        <dbReference type="ARBA" id="ARBA00018123"/>
    </source>
</evidence>
<dbReference type="Proteomes" id="UP000075424">
    <property type="component" value="Unassembled WGS sequence"/>
</dbReference>
<accession>A0A150MVC6</accession>
<evidence type="ECO:0000256" key="1">
    <source>
        <dbReference type="ARBA" id="ARBA00005098"/>
    </source>
</evidence>
<keyword evidence="5 10" id="KW-0479">Metal-binding</keyword>
<dbReference type="PIRSF" id="PIRSF036979">
    <property type="entry name" value="Arginase"/>
    <property type="match status" value="1"/>
</dbReference>